<comment type="caution">
    <text evidence="2">The sequence shown here is derived from an EMBL/GenBank/DDBJ whole genome shotgun (WGS) entry which is preliminary data.</text>
</comment>
<sequence>MARELQQEEVRRFGRLEVRVRTVPSTSFGTYHFTHQSPSIAHQSLRLARNMVAARRRRFNHRQRCEQRKKLRAKQSRSQREIASMKEEQEIRCRSLDSVQKKLMVCAFRSEKEFGLWV</sequence>
<dbReference type="EMBL" id="JAAIUW010000005">
    <property type="protein sequence ID" value="KAF7832374.1"/>
    <property type="molecule type" value="Genomic_DNA"/>
</dbReference>
<evidence type="ECO:0000256" key="1">
    <source>
        <dbReference type="SAM" id="MobiDB-lite"/>
    </source>
</evidence>
<keyword evidence="3" id="KW-1185">Reference proteome</keyword>
<organism evidence="2 3">
    <name type="scientific">Senna tora</name>
    <dbReference type="NCBI Taxonomy" id="362788"/>
    <lineage>
        <taxon>Eukaryota</taxon>
        <taxon>Viridiplantae</taxon>
        <taxon>Streptophyta</taxon>
        <taxon>Embryophyta</taxon>
        <taxon>Tracheophyta</taxon>
        <taxon>Spermatophyta</taxon>
        <taxon>Magnoliopsida</taxon>
        <taxon>eudicotyledons</taxon>
        <taxon>Gunneridae</taxon>
        <taxon>Pentapetalae</taxon>
        <taxon>rosids</taxon>
        <taxon>fabids</taxon>
        <taxon>Fabales</taxon>
        <taxon>Fabaceae</taxon>
        <taxon>Caesalpinioideae</taxon>
        <taxon>Cassia clade</taxon>
        <taxon>Senna</taxon>
    </lineage>
</organism>
<protein>
    <submittedName>
        <fullName evidence="2">Uncharacterized protein</fullName>
    </submittedName>
</protein>
<dbReference type="AlphaFoldDB" id="A0A834WTX6"/>
<gene>
    <name evidence="2" type="ORF">G2W53_014707</name>
</gene>
<proteinExistence type="predicted"/>
<accession>A0A834WTX6</accession>
<feature type="region of interest" description="Disordered" evidence="1">
    <location>
        <begin position="58"/>
        <end position="84"/>
    </location>
</feature>
<name>A0A834WTX6_9FABA</name>
<dbReference type="Proteomes" id="UP000634136">
    <property type="component" value="Unassembled WGS sequence"/>
</dbReference>
<evidence type="ECO:0000313" key="3">
    <source>
        <dbReference type="Proteomes" id="UP000634136"/>
    </source>
</evidence>
<evidence type="ECO:0000313" key="2">
    <source>
        <dbReference type="EMBL" id="KAF7832374.1"/>
    </source>
</evidence>
<reference evidence="2" key="1">
    <citation type="submission" date="2020-09" db="EMBL/GenBank/DDBJ databases">
        <title>Genome-Enabled Discovery of Anthraquinone Biosynthesis in Senna tora.</title>
        <authorList>
            <person name="Kang S.-H."/>
            <person name="Pandey R.P."/>
            <person name="Lee C.-M."/>
            <person name="Sim J.-S."/>
            <person name="Jeong J.-T."/>
            <person name="Choi B.-S."/>
            <person name="Jung M."/>
            <person name="Ginzburg D."/>
            <person name="Zhao K."/>
            <person name="Won S.Y."/>
            <person name="Oh T.-J."/>
            <person name="Yu Y."/>
            <person name="Kim N.-H."/>
            <person name="Lee O.R."/>
            <person name="Lee T.-H."/>
            <person name="Bashyal P."/>
            <person name="Kim T.-S."/>
            <person name="Lee W.-H."/>
            <person name="Kawkins C."/>
            <person name="Kim C.-K."/>
            <person name="Kim J.S."/>
            <person name="Ahn B.O."/>
            <person name="Rhee S.Y."/>
            <person name="Sohng J.K."/>
        </authorList>
    </citation>
    <scope>NUCLEOTIDE SEQUENCE</scope>
    <source>
        <tissue evidence="2">Leaf</tissue>
    </source>
</reference>